<evidence type="ECO:0000256" key="7">
    <source>
        <dbReference type="ARBA" id="ARBA00022917"/>
    </source>
</evidence>
<comment type="subcellular location">
    <subcellularLocation>
        <location evidence="1 10">Cytoplasm</location>
    </subcellularLocation>
</comment>
<evidence type="ECO:0000256" key="9">
    <source>
        <dbReference type="ARBA" id="ARBA00048573"/>
    </source>
</evidence>
<dbReference type="GO" id="GO:0005737">
    <property type="term" value="C:cytoplasm"/>
    <property type="evidence" value="ECO:0007669"/>
    <property type="project" value="UniProtKB-SubCell"/>
</dbReference>
<evidence type="ECO:0000256" key="3">
    <source>
        <dbReference type="ARBA" id="ARBA00022490"/>
    </source>
</evidence>
<dbReference type="PANTHER" id="PTHR37940:SF1">
    <property type="entry name" value="LYSINE--TRNA LIGASE"/>
    <property type="match status" value="1"/>
</dbReference>
<accession>A0A1G2NFA5</accession>
<name>A0A1G2NFA5_9BACT</name>
<keyword evidence="6 10" id="KW-0067">ATP-binding</keyword>
<dbReference type="InterPro" id="IPR002904">
    <property type="entry name" value="Lys-tRNA-ligase"/>
</dbReference>
<dbReference type="AlphaFoldDB" id="A0A1G2NFA5"/>
<sequence length="535" mass="60677">MNTEHTKTHWADALADKVLAQFPKNEVYTCAAGISPSGVVHFGNFRDVITSFAVSEKLKERKKRTRLLFSWDDFDRFRKVPQGVDSSFEKYIGMPLSAVPCPIGKYGSYAQRFQKEFEESMKELGIALEYRYQTKEYQSGRYDAQIAHALKHREIIAEILLSFMTDKGKSEKGIEREEYIARYYPVSVYSRFSGKDNTEVLGYDGGANITYKCRDSGKTETIDFTKEHIVKLAWKIDWPMRWGVEGVVFEPGGHDHASPGGSFDVARAVADKVFNITPPVFQEYLFVGLQGLGAKMSGSKGNAVSPRALLEIYTPELLKWIYLKKPPTQPFSVAFNTEIYKQYSEFDGSIAALQADTLEETEKISLIMSGMTTKKMLPPIPFRQAVAFGQVVQWDHSKLSAVLEGLDFKYEPSSIAARLPKARAWLETYNKEEVLTVRESVNAEYAKRLGEKQIAHIRALRAALAENAKISLKEIEKIMYDIPKEPGNSEKENMPLQKMFFKNVYNLLVSKDAGPRLSTFLWALPRQRVLALLLV</sequence>
<dbReference type="Gene3D" id="6.10.20.10">
    <property type="entry name" value="Lysine tRNA ligase, stem contact fold domain"/>
    <property type="match status" value="1"/>
</dbReference>
<evidence type="ECO:0000256" key="4">
    <source>
        <dbReference type="ARBA" id="ARBA00022598"/>
    </source>
</evidence>
<dbReference type="PANTHER" id="PTHR37940">
    <property type="entry name" value="LYSINE--TRNA LIGASE"/>
    <property type="match status" value="1"/>
</dbReference>
<dbReference type="EC" id="6.1.1.6" evidence="10"/>
<dbReference type="InterPro" id="IPR042078">
    <property type="entry name" value="Lys-tRNA-ligase_SC_fold"/>
</dbReference>
<comment type="caution">
    <text evidence="11">The sequence shown here is derived from an EMBL/GenBank/DDBJ whole genome shotgun (WGS) entry which is preliminary data.</text>
</comment>
<reference evidence="11 12" key="1">
    <citation type="journal article" date="2016" name="Nat. Commun.">
        <title>Thousands of microbial genomes shed light on interconnected biogeochemical processes in an aquifer system.</title>
        <authorList>
            <person name="Anantharaman K."/>
            <person name="Brown C.T."/>
            <person name="Hug L.A."/>
            <person name="Sharon I."/>
            <person name="Castelle C.J."/>
            <person name="Probst A.J."/>
            <person name="Thomas B.C."/>
            <person name="Singh A."/>
            <person name="Wilkins M.J."/>
            <person name="Karaoz U."/>
            <person name="Brodie E.L."/>
            <person name="Williams K.H."/>
            <person name="Hubbard S.S."/>
            <person name="Banfield J.F."/>
        </authorList>
    </citation>
    <scope>NUCLEOTIDE SEQUENCE [LARGE SCALE GENOMIC DNA]</scope>
</reference>
<evidence type="ECO:0000256" key="8">
    <source>
        <dbReference type="ARBA" id="ARBA00023146"/>
    </source>
</evidence>
<dbReference type="Pfam" id="PF01921">
    <property type="entry name" value="tRNA-synt_1f"/>
    <property type="match status" value="1"/>
</dbReference>
<dbReference type="SUPFAM" id="SSF52374">
    <property type="entry name" value="Nucleotidylyl transferase"/>
    <property type="match status" value="1"/>
</dbReference>
<dbReference type="SUPFAM" id="SSF48163">
    <property type="entry name" value="An anticodon-binding domain of class I aminoacyl-tRNA synthetases"/>
    <property type="match status" value="1"/>
</dbReference>
<keyword evidence="8 10" id="KW-0030">Aminoacyl-tRNA synthetase</keyword>
<dbReference type="InterPro" id="IPR014729">
    <property type="entry name" value="Rossmann-like_a/b/a_fold"/>
</dbReference>
<keyword evidence="5 10" id="KW-0547">Nucleotide-binding</keyword>
<dbReference type="GO" id="GO:0004824">
    <property type="term" value="F:lysine-tRNA ligase activity"/>
    <property type="evidence" value="ECO:0007669"/>
    <property type="project" value="UniProtKB-UniRule"/>
</dbReference>
<proteinExistence type="inferred from homology"/>
<gene>
    <name evidence="10" type="primary">lysS</name>
    <name evidence="11" type="ORF">A2938_03660</name>
</gene>
<dbReference type="GO" id="GO:0000049">
    <property type="term" value="F:tRNA binding"/>
    <property type="evidence" value="ECO:0007669"/>
    <property type="project" value="InterPro"/>
</dbReference>
<dbReference type="Proteomes" id="UP000177797">
    <property type="component" value="Unassembled WGS sequence"/>
</dbReference>
<comment type="caution">
    <text evidence="10">Lacks conserved residue(s) required for the propagation of feature annotation.</text>
</comment>
<dbReference type="InterPro" id="IPR020751">
    <property type="entry name" value="aa-tRNA-synth_I_codon-bd_sub2"/>
</dbReference>
<dbReference type="GO" id="GO:0006430">
    <property type="term" value="P:lysyl-tRNA aminoacylation"/>
    <property type="evidence" value="ECO:0007669"/>
    <property type="project" value="UniProtKB-UniRule"/>
</dbReference>
<feature type="short sequence motif" description="'KMSKS' region" evidence="10">
    <location>
        <begin position="295"/>
        <end position="299"/>
    </location>
</feature>
<evidence type="ECO:0000256" key="5">
    <source>
        <dbReference type="ARBA" id="ARBA00022741"/>
    </source>
</evidence>
<dbReference type="HAMAP" id="MF_00177">
    <property type="entry name" value="Lys_tRNA_synth_class1"/>
    <property type="match status" value="1"/>
</dbReference>
<keyword evidence="4 10" id="KW-0436">Ligase</keyword>
<keyword evidence="7 10" id="KW-0648">Protein biosynthesis</keyword>
<evidence type="ECO:0000313" key="12">
    <source>
        <dbReference type="Proteomes" id="UP000177797"/>
    </source>
</evidence>
<dbReference type="Gene3D" id="3.40.50.620">
    <property type="entry name" value="HUPs"/>
    <property type="match status" value="2"/>
</dbReference>
<keyword evidence="3 10" id="KW-0963">Cytoplasm</keyword>
<dbReference type="NCBIfam" id="TIGR00467">
    <property type="entry name" value="lysS_arch"/>
    <property type="match status" value="1"/>
</dbReference>
<dbReference type="InterPro" id="IPR008925">
    <property type="entry name" value="aa_tRNA-synth_I_cd-bd_sf"/>
</dbReference>
<protein>
    <recommendedName>
        <fullName evidence="10">Lysine--tRNA ligase</fullName>
        <ecNumber evidence="10">6.1.1.6</ecNumber>
    </recommendedName>
    <alternativeName>
        <fullName evidence="10">Lysyl-tRNA synthetase</fullName>
        <shortName evidence="10">LysRS</shortName>
    </alternativeName>
</protein>
<evidence type="ECO:0000256" key="6">
    <source>
        <dbReference type="ARBA" id="ARBA00022840"/>
    </source>
</evidence>
<dbReference type="Gene3D" id="1.10.10.350">
    <property type="match status" value="1"/>
</dbReference>
<comment type="similarity">
    <text evidence="2 10">Belongs to the class-I aminoacyl-tRNA synthetase family.</text>
</comment>
<evidence type="ECO:0000256" key="10">
    <source>
        <dbReference type="HAMAP-Rule" id="MF_00177"/>
    </source>
</evidence>
<evidence type="ECO:0000256" key="1">
    <source>
        <dbReference type="ARBA" id="ARBA00004496"/>
    </source>
</evidence>
<dbReference type="GO" id="GO:0005524">
    <property type="term" value="F:ATP binding"/>
    <property type="evidence" value="ECO:0007669"/>
    <property type="project" value="UniProtKB-UniRule"/>
</dbReference>
<evidence type="ECO:0000313" key="11">
    <source>
        <dbReference type="EMBL" id="OHA34775.1"/>
    </source>
</evidence>
<dbReference type="EMBL" id="MHSA01000008">
    <property type="protein sequence ID" value="OHA34775.1"/>
    <property type="molecule type" value="Genomic_DNA"/>
</dbReference>
<comment type="catalytic activity">
    <reaction evidence="9 10">
        <text>tRNA(Lys) + L-lysine + ATP = L-lysyl-tRNA(Lys) + AMP + diphosphate</text>
        <dbReference type="Rhea" id="RHEA:20792"/>
        <dbReference type="Rhea" id="RHEA-COMP:9696"/>
        <dbReference type="Rhea" id="RHEA-COMP:9697"/>
        <dbReference type="ChEBI" id="CHEBI:30616"/>
        <dbReference type="ChEBI" id="CHEBI:32551"/>
        <dbReference type="ChEBI" id="CHEBI:33019"/>
        <dbReference type="ChEBI" id="CHEBI:78442"/>
        <dbReference type="ChEBI" id="CHEBI:78529"/>
        <dbReference type="ChEBI" id="CHEBI:456215"/>
        <dbReference type="EC" id="6.1.1.6"/>
    </reaction>
</comment>
<evidence type="ECO:0000256" key="2">
    <source>
        <dbReference type="ARBA" id="ARBA00005594"/>
    </source>
</evidence>
<organism evidence="11 12">
    <name type="scientific">Candidatus Taylorbacteria bacterium RIFCSPLOWO2_01_FULL_48_100</name>
    <dbReference type="NCBI Taxonomy" id="1802322"/>
    <lineage>
        <taxon>Bacteria</taxon>
        <taxon>Candidatus Tayloriibacteriota</taxon>
    </lineage>
</organism>